<dbReference type="GO" id="GO:0016787">
    <property type="term" value="F:hydrolase activity"/>
    <property type="evidence" value="ECO:0007669"/>
    <property type="project" value="UniProtKB-KW"/>
</dbReference>
<reference evidence="3 4" key="1">
    <citation type="submission" date="2021-08" db="EMBL/GenBank/DDBJ databases">
        <title>Caldovatus sediminis gen. nov., sp. nov., a moderately thermophilic bacterium isolated from a hot spring.</title>
        <authorList>
            <person name="Hu C.-J."/>
            <person name="Li W.-J."/>
            <person name="Xian W.-D."/>
        </authorList>
    </citation>
    <scope>NUCLEOTIDE SEQUENCE [LARGE SCALE GENOMIC DNA]</scope>
    <source>
        <strain evidence="3 4">SYSU G05006</strain>
    </source>
</reference>
<evidence type="ECO:0000313" key="3">
    <source>
        <dbReference type="EMBL" id="MBW8268743.1"/>
    </source>
</evidence>
<sequence>MPRLVTLAAAQLGPIQKAEGREVAVGRMVRLMEFAHRRGAEVVVFPELALTTFFPRWYHEDLAAADHWYETAMPSPATAPLFEAARKYGIAFHLGYAEKTPEGRRFNTAILVHPSGEIVLKYRKVHLPGHAEYDPRRRVQHLEKRYFEVGDLGFPVVRAPVGAQEANVGLMICNDRRWPEAWRVMGLQQVEIVMRGYNTPSLNMENRGFEAHHLRVFHSHLSVQAGAYQNACFAVATAKAGTEDGHELFGHSVIVNPQGEIMAQATSWDDELIVADCDLDMCALGRSTIFDFACHRRPEAYRRITEQTGSVAPPVWRPGGVRAAEQEALFARVIRTAGVRLG</sequence>
<dbReference type="InterPro" id="IPR050345">
    <property type="entry name" value="Aliph_Amidase/BUP"/>
</dbReference>
<protein>
    <submittedName>
        <fullName evidence="3">N-carbamoyl-D-amino-acid hydrolase</fullName>
    </submittedName>
</protein>
<dbReference type="PANTHER" id="PTHR43674:SF12">
    <property type="entry name" value="NITRILASE C965.09-RELATED"/>
    <property type="match status" value="1"/>
</dbReference>
<evidence type="ECO:0000259" key="2">
    <source>
        <dbReference type="PROSITE" id="PS50263"/>
    </source>
</evidence>
<dbReference type="InterPro" id="IPR036526">
    <property type="entry name" value="C-N_Hydrolase_sf"/>
</dbReference>
<dbReference type="EMBL" id="JAHZUY010000006">
    <property type="protein sequence ID" value="MBW8268743.1"/>
    <property type="molecule type" value="Genomic_DNA"/>
</dbReference>
<dbReference type="InterPro" id="IPR003010">
    <property type="entry name" value="C-N_Hydrolase"/>
</dbReference>
<feature type="domain" description="CN hydrolase" evidence="2">
    <location>
        <begin position="5"/>
        <end position="279"/>
    </location>
</feature>
<dbReference type="Pfam" id="PF00795">
    <property type="entry name" value="CN_hydrolase"/>
    <property type="match status" value="1"/>
</dbReference>
<dbReference type="PANTHER" id="PTHR43674">
    <property type="entry name" value="NITRILASE C965.09-RELATED"/>
    <property type="match status" value="1"/>
</dbReference>
<dbReference type="RefSeq" id="WP_220116245.1">
    <property type="nucleotide sequence ID" value="NZ_JAHZUY010000006.1"/>
</dbReference>
<organism evidence="3 4">
    <name type="scientific">Caldovatus aquaticus</name>
    <dbReference type="NCBI Taxonomy" id="2865671"/>
    <lineage>
        <taxon>Bacteria</taxon>
        <taxon>Pseudomonadati</taxon>
        <taxon>Pseudomonadota</taxon>
        <taxon>Alphaproteobacteria</taxon>
        <taxon>Acetobacterales</taxon>
        <taxon>Roseomonadaceae</taxon>
        <taxon>Caldovatus</taxon>
    </lineage>
</organism>
<dbReference type="Gene3D" id="3.60.110.10">
    <property type="entry name" value="Carbon-nitrogen hydrolase"/>
    <property type="match status" value="1"/>
</dbReference>
<comment type="caution">
    <text evidence="3">The sequence shown here is derived from an EMBL/GenBank/DDBJ whole genome shotgun (WGS) entry which is preliminary data.</text>
</comment>
<dbReference type="SUPFAM" id="SSF56317">
    <property type="entry name" value="Carbon-nitrogen hydrolase"/>
    <property type="match status" value="1"/>
</dbReference>
<proteinExistence type="predicted"/>
<dbReference type="Proteomes" id="UP001519924">
    <property type="component" value="Unassembled WGS sequence"/>
</dbReference>
<dbReference type="CDD" id="cd07569">
    <property type="entry name" value="DCase"/>
    <property type="match status" value="1"/>
</dbReference>
<keyword evidence="4" id="KW-1185">Reference proteome</keyword>
<dbReference type="PROSITE" id="PS50263">
    <property type="entry name" value="CN_HYDROLASE"/>
    <property type="match status" value="1"/>
</dbReference>
<name>A0ABS7EZF7_9PROT</name>
<evidence type="ECO:0000256" key="1">
    <source>
        <dbReference type="ARBA" id="ARBA00022801"/>
    </source>
</evidence>
<gene>
    <name evidence="3" type="ORF">K1J50_04520</name>
</gene>
<accession>A0ABS7EZF7</accession>
<keyword evidence="1 3" id="KW-0378">Hydrolase</keyword>
<evidence type="ECO:0000313" key="4">
    <source>
        <dbReference type="Proteomes" id="UP001519924"/>
    </source>
</evidence>